<evidence type="ECO:0000313" key="1">
    <source>
        <dbReference type="EMBL" id="KIM21712.1"/>
    </source>
</evidence>
<reference evidence="2" key="2">
    <citation type="submission" date="2015-01" db="EMBL/GenBank/DDBJ databases">
        <title>Evolutionary Origins and Diversification of the Mycorrhizal Mutualists.</title>
        <authorList>
            <consortium name="DOE Joint Genome Institute"/>
            <consortium name="Mycorrhizal Genomics Consortium"/>
            <person name="Kohler A."/>
            <person name="Kuo A."/>
            <person name="Nagy L.G."/>
            <person name="Floudas D."/>
            <person name="Copeland A."/>
            <person name="Barry K.W."/>
            <person name="Cichocki N."/>
            <person name="Veneault-Fourrey C."/>
            <person name="LaButti K."/>
            <person name="Lindquist E.A."/>
            <person name="Lipzen A."/>
            <person name="Lundell T."/>
            <person name="Morin E."/>
            <person name="Murat C."/>
            <person name="Riley R."/>
            <person name="Ohm R."/>
            <person name="Sun H."/>
            <person name="Tunlid A."/>
            <person name="Henrissat B."/>
            <person name="Grigoriev I.V."/>
            <person name="Hibbett D.S."/>
            <person name="Martin F."/>
        </authorList>
    </citation>
    <scope>NUCLEOTIDE SEQUENCE [LARGE SCALE GENOMIC DNA]</scope>
    <source>
        <strain evidence="2">MAFF 305830</strain>
    </source>
</reference>
<dbReference type="AlphaFoldDB" id="A0A0C2WWH6"/>
<dbReference type="HOGENOM" id="CLU_1918383_0_0_1"/>
<organism evidence="1 2">
    <name type="scientific">Serendipita vermifera MAFF 305830</name>
    <dbReference type="NCBI Taxonomy" id="933852"/>
    <lineage>
        <taxon>Eukaryota</taxon>
        <taxon>Fungi</taxon>
        <taxon>Dikarya</taxon>
        <taxon>Basidiomycota</taxon>
        <taxon>Agaricomycotina</taxon>
        <taxon>Agaricomycetes</taxon>
        <taxon>Sebacinales</taxon>
        <taxon>Serendipitaceae</taxon>
        <taxon>Serendipita</taxon>
    </lineage>
</organism>
<sequence>MKSVVQGTLDEIRRLSPLTERGTLNEKLIAAIHRFQVERLCVTSFKAKVFNIIQRLPMVVAYLDFQRGPDANPGAATRLGKSIIKDINTANSAVDFSALAAQLETQDRASGAHTDDNLTRDDVVSQAKALFA</sequence>
<proteinExistence type="predicted"/>
<dbReference type="EMBL" id="KN824374">
    <property type="protein sequence ID" value="KIM21712.1"/>
    <property type="molecule type" value="Genomic_DNA"/>
</dbReference>
<reference evidence="1 2" key="1">
    <citation type="submission" date="2014-04" db="EMBL/GenBank/DDBJ databases">
        <authorList>
            <consortium name="DOE Joint Genome Institute"/>
            <person name="Kuo A."/>
            <person name="Zuccaro A."/>
            <person name="Kohler A."/>
            <person name="Nagy L.G."/>
            <person name="Floudas D."/>
            <person name="Copeland A."/>
            <person name="Barry K.W."/>
            <person name="Cichocki N."/>
            <person name="Veneault-Fourrey C."/>
            <person name="LaButti K."/>
            <person name="Lindquist E.A."/>
            <person name="Lipzen A."/>
            <person name="Lundell T."/>
            <person name="Morin E."/>
            <person name="Murat C."/>
            <person name="Sun H."/>
            <person name="Tunlid A."/>
            <person name="Henrissat B."/>
            <person name="Grigoriev I.V."/>
            <person name="Hibbett D.S."/>
            <person name="Martin F."/>
            <person name="Nordberg H.P."/>
            <person name="Cantor M.N."/>
            <person name="Hua S.X."/>
        </authorList>
    </citation>
    <scope>NUCLEOTIDE SEQUENCE [LARGE SCALE GENOMIC DNA]</scope>
    <source>
        <strain evidence="1 2">MAFF 305830</strain>
    </source>
</reference>
<name>A0A0C2WWH6_SERVB</name>
<dbReference type="Proteomes" id="UP000054097">
    <property type="component" value="Unassembled WGS sequence"/>
</dbReference>
<gene>
    <name evidence="1" type="ORF">M408DRAFT_29353</name>
</gene>
<evidence type="ECO:0000313" key="2">
    <source>
        <dbReference type="Proteomes" id="UP000054097"/>
    </source>
</evidence>
<protein>
    <submittedName>
        <fullName evidence="1">Uncharacterized protein</fullName>
    </submittedName>
</protein>
<accession>A0A0C2WWH6</accession>
<keyword evidence="2" id="KW-1185">Reference proteome</keyword>